<dbReference type="AlphaFoldDB" id="A0A4U8Q7F7"/>
<dbReference type="GO" id="GO:0008705">
    <property type="term" value="F:methionine synthase activity"/>
    <property type="evidence" value="ECO:0007669"/>
    <property type="project" value="UniProtKB-EC"/>
</dbReference>
<dbReference type="Proteomes" id="UP000306509">
    <property type="component" value="Unassembled WGS sequence"/>
</dbReference>
<name>A0A4U8Q7F7_9FIRM</name>
<evidence type="ECO:0000256" key="2">
    <source>
        <dbReference type="ARBA" id="ARBA00023285"/>
    </source>
</evidence>
<protein>
    <submittedName>
        <fullName evidence="5">Methionine synthase</fullName>
        <ecNumber evidence="5">2.1.1.13</ecNumber>
    </submittedName>
</protein>
<keyword evidence="2" id="KW-0170">Cobalt</keyword>
<dbReference type="GO" id="GO:0005829">
    <property type="term" value="C:cytosol"/>
    <property type="evidence" value="ECO:0007669"/>
    <property type="project" value="TreeGrafter"/>
</dbReference>
<keyword evidence="5" id="KW-0808">Transferase</keyword>
<dbReference type="Pfam" id="PF02607">
    <property type="entry name" value="B12-binding_2"/>
    <property type="match status" value="1"/>
</dbReference>
<evidence type="ECO:0000313" key="5">
    <source>
        <dbReference type="EMBL" id="TLD00852.1"/>
    </source>
</evidence>
<dbReference type="GO" id="GO:0032259">
    <property type="term" value="P:methylation"/>
    <property type="evidence" value="ECO:0007669"/>
    <property type="project" value="UniProtKB-KW"/>
</dbReference>
<keyword evidence="1" id="KW-0479">Metal-binding</keyword>
<dbReference type="PROSITE" id="PS51337">
    <property type="entry name" value="B12_BINDING_NTER"/>
    <property type="match status" value="1"/>
</dbReference>
<dbReference type="InterPro" id="IPR003759">
    <property type="entry name" value="Cbl-bd_cap"/>
</dbReference>
<evidence type="ECO:0000259" key="4">
    <source>
        <dbReference type="PROSITE" id="PS51337"/>
    </source>
</evidence>
<evidence type="ECO:0000313" key="6">
    <source>
        <dbReference type="Proteomes" id="UP000306509"/>
    </source>
</evidence>
<dbReference type="Gene3D" id="3.40.50.280">
    <property type="entry name" value="Cobalamin-binding domain"/>
    <property type="match status" value="1"/>
</dbReference>
<keyword evidence="6" id="KW-1185">Reference proteome</keyword>
<feature type="domain" description="B12-binding" evidence="3">
    <location>
        <begin position="88"/>
        <end position="213"/>
    </location>
</feature>
<dbReference type="SMART" id="SM01018">
    <property type="entry name" value="B12-binding_2"/>
    <property type="match status" value="1"/>
</dbReference>
<dbReference type="PANTHER" id="PTHR45833">
    <property type="entry name" value="METHIONINE SYNTHASE"/>
    <property type="match status" value="1"/>
</dbReference>
<dbReference type="GO" id="GO:0046872">
    <property type="term" value="F:metal ion binding"/>
    <property type="evidence" value="ECO:0007669"/>
    <property type="project" value="UniProtKB-KW"/>
</dbReference>
<evidence type="ECO:0000256" key="1">
    <source>
        <dbReference type="ARBA" id="ARBA00022723"/>
    </source>
</evidence>
<dbReference type="GO" id="GO:0046653">
    <property type="term" value="P:tetrahydrofolate metabolic process"/>
    <property type="evidence" value="ECO:0007669"/>
    <property type="project" value="TreeGrafter"/>
</dbReference>
<sequence>MADFDKLKDAMGDLEEDDVLEMLEKVMEDGGSQAGEAMKACQEGMNIVGERFASQEYFVSDLIFSGELMTEAMDIIRPALLSQSSEKVGKMILCTVEGDLHDIGKNIVKAMLEASGFDVVDMGIDVPAAEIVKKAKEEGIHIIGLSGVLTLAIDSMKATIEAFKEAGLREDVKIVIGGAPVTDKVCELVGADAWAINPADTIRTCREWSGSAA</sequence>
<keyword evidence="5" id="KW-0489">Methyltransferase</keyword>
<dbReference type="PROSITE" id="PS51332">
    <property type="entry name" value="B12_BINDING"/>
    <property type="match status" value="1"/>
</dbReference>
<proteinExistence type="predicted"/>
<dbReference type="SUPFAM" id="SSF52242">
    <property type="entry name" value="Cobalamin (vitamin B12)-binding domain"/>
    <property type="match status" value="1"/>
</dbReference>
<dbReference type="Pfam" id="PF02310">
    <property type="entry name" value="B12-binding"/>
    <property type="match status" value="1"/>
</dbReference>
<evidence type="ECO:0000259" key="3">
    <source>
        <dbReference type="PROSITE" id="PS51332"/>
    </source>
</evidence>
<dbReference type="EMBL" id="QGQD01000046">
    <property type="protein sequence ID" value="TLD00852.1"/>
    <property type="molecule type" value="Genomic_DNA"/>
</dbReference>
<dbReference type="OrthoDB" id="9803687at2"/>
<dbReference type="SUPFAM" id="SSF47644">
    <property type="entry name" value="Methionine synthase domain"/>
    <property type="match status" value="1"/>
</dbReference>
<dbReference type="GO" id="GO:0050667">
    <property type="term" value="P:homocysteine metabolic process"/>
    <property type="evidence" value="ECO:0007669"/>
    <property type="project" value="TreeGrafter"/>
</dbReference>
<feature type="domain" description="B12-binding N-terminal" evidence="4">
    <location>
        <begin position="1"/>
        <end position="88"/>
    </location>
</feature>
<dbReference type="InterPro" id="IPR006158">
    <property type="entry name" value="Cobalamin-bd"/>
</dbReference>
<dbReference type="InterPro" id="IPR036724">
    <property type="entry name" value="Cobalamin-bd_sf"/>
</dbReference>
<dbReference type="PANTHER" id="PTHR45833:SF1">
    <property type="entry name" value="METHIONINE SYNTHASE"/>
    <property type="match status" value="1"/>
</dbReference>
<dbReference type="InterPro" id="IPR050554">
    <property type="entry name" value="Met_Synthase/Corrinoid"/>
</dbReference>
<organism evidence="5 6">
    <name type="scientific">Robinsoniella peoriensis</name>
    <dbReference type="NCBI Taxonomy" id="180332"/>
    <lineage>
        <taxon>Bacteria</taxon>
        <taxon>Bacillati</taxon>
        <taxon>Bacillota</taxon>
        <taxon>Clostridia</taxon>
        <taxon>Lachnospirales</taxon>
        <taxon>Lachnospiraceae</taxon>
        <taxon>Robinsoniella</taxon>
    </lineage>
</organism>
<reference evidence="5 6" key="1">
    <citation type="journal article" date="2019" name="Anaerobe">
        <title>Detection of Robinsoniella peoriensis in multiple bone samples of a trauma patient.</title>
        <authorList>
            <person name="Schrottner P."/>
            <person name="Hartwich K."/>
            <person name="Bunk B."/>
            <person name="Schober I."/>
            <person name="Helbig S."/>
            <person name="Rudolph W.W."/>
            <person name="Gunzer F."/>
        </authorList>
    </citation>
    <scope>NUCLEOTIDE SEQUENCE [LARGE SCALE GENOMIC DNA]</scope>
    <source>
        <strain evidence="5 6">DSM 106044</strain>
    </source>
</reference>
<dbReference type="EC" id="2.1.1.13" evidence="5"/>
<dbReference type="RefSeq" id="WP_027294382.1">
    <property type="nucleotide sequence ID" value="NZ_CABMJZ010000058.1"/>
</dbReference>
<dbReference type="Gene3D" id="1.10.1240.10">
    <property type="entry name" value="Methionine synthase domain"/>
    <property type="match status" value="1"/>
</dbReference>
<dbReference type="InterPro" id="IPR036594">
    <property type="entry name" value="Meth_synthase_dom"/>
</dbReference>
<dbReference type="STRING" id="180332.GCA_000797495_05179"/>
<comment type="caution">
    <text evidence="5">The sequence shown here is derived from an EMBL/GenBank/DDBJ whole genome shotgun (WGS) entry which is preliminary data.</text>
</comment>
<gene>
    <name evidence="5" type="primary">metH_3</name>
    <name evidence="5" type="ORF">DSM106044_02319</name>
</gene>
<dbReference type="GO" id="GO:0031419">
    <property type="term" value="F:cobalamin binding"/>
    <property type="evidence" value="ECO:0007669"/>
    <property type="project" value="InterPro"/>
</dbReference>
<accession>A0A4U8Q7F7</accession>